<organism evidence="1 2">
    <name type="scientific">Brucella grignonensis</name>
    <dbReference type="NCBI Taxonomy" id="94627"/>
    <lineage>
        <taxon>Bacteria</taxon>
        <taxon>Pseudomonadati</taxon>
        <taxon>Pseudomonadota</taxon>
        <taxon>Alphaproteobacteria</taxon>
        <taxon>Hyphomicrobiales</taxon>
        <taxon>Brucellaceae</taxon>
        <taxon>Brucella/Ochrobactrum group</taxon>
        <taxon>Brucella</taxon>
    </lineage>
</organism>
<sequence length="44" mass="5075">MGPFVSRSDNGFHVSVQEKRKFNKTRRIVVLLNGIERDQVICSI</sequence>
<comment type="caution">
    <text evidence="1">The sequence shown here is derived from an EMBL/GenBank/DDBJ whole genome shotgun (WGS) entry which is preliminary data.</text>
</comment>
<reference evidence="1 2" key="1">
    <citation type="submission" date="2017-07" db="EMBL/GenBank/DDBJ databases">
        <title>Phylogenetic study on the rhizospheric bacterium Ochrobactrum sp. A44.</title>
        <authorList>
            <person name="Krzyzanowska D.M."/>
            <person name="Ossowicki A."/>
            <person name="Rajewska M."/>
            <person name="Maciag T."/>
            <person name="Kaczynski Z."/>
            <person name="Czerwicka M."/>
            <person name="Jafra S."/>
        </authorList>
    </citation>
    <scope>NUCLEOTIDE SEQUENCE [LARGE SCALE GENOMIC DNA]</scope>
    <source>
        <strain evidence="1 2">OgA9a</strain>
    </source>
</reference>
<gene>
    <name evidence="1" type="ORF">CEV33_1417</name>
</gene>
<dbReference type="EMBL" id="NNRL01000161">
    <property type="protein sequence ID" value="OYR11854.1"/>
    <property type="molecule type" value="Genomic_DNA"/>
</dbReference>
<evidence type="ECO:0000313" key="1">
    <source>
        <dbReference type="EMBL" id="OYR11854.1"/>
    </source>
</evidence>
<name>A0A256FAJ9_9HYPH</name>
<proteinExistence type="predicted"/>
<dbReference type="AlphaFoldDB" id="A0A256FAJ9"/>
<dbReference type="Proteomes" id="UP000216478">
    <property type="component" value="Unassembled WGS sequence"/>
</dbReference>
<protein>
    <submittedName>
        <fullName evidence="1">Uncharacterized protein</fullName>
    </submittedName>
</protein>
<accession>A0A256FAJ9</accession>
<keyword evidence="2" id="KW-1185">Reference proteome</keyword>
<evidence type="ECO:0000313" key="2">
    <source>
        <dbReference type="Proteomes" id="UP000216478"/>
    </source>
</evidence>